<dbReference type="PANTHER" id="PTHR43792">
    <property type="entry name" value="GNAT FAMILY, PUTATIVE (AFU_ORTHOLOGUE AFUA_3G00765)-RELATED-RELATED"/>
    <property type="match status" value="1"/>
</dbReference>
<reference evidence="3" key="1">
    <citation type="submission" date="2020-05" db="EMBL/GenBank/DDBJ databases">
        <authorList>
            <person name="Chiriac C."/>
            <person name="Salcher M."/>
            <person name="Ghai R."/>
            <person name="Kavagutti S V."/>
        </authorList>
    </citation>
    <scope>NUCLEOTIDE SEQUENCE</scope>
</reference>
<dbReference type="GO" id="GO:0016747">
    <property type="term" value="F:acyltransferase activity, transferring groups other than amino-acyl groups"/>
    <property type="evidence" value="ECO:0007669"/>
    <property type="project" value="InterPro"/>
</dbReference>
<dbReference type="EMBL" id="CAEZTO010000001">
    <property type="protein sequence ID" value="CAB4562864.1"/>
    <property type="molecule type" value="Genomic_DNA"/>
</dbReference>
<protein>
    <submittedName>
        <fullName evidence="3">Unannotated protein</fullName>
    </submittedName>
</protein>
<evidence type="ECO:0000313" key="2">
    <source>
        <dbReference type="EMBL" id="CAB4545663.1"/>
    </source>
</evidence>
<dbReference type="InterPro" id="IPR016181">
    <property type="entry name" value="Acyl_CoA_acyltransferase"/>
</dbReference>
<accession>A0A6J6DI19</accession>
<dbReference type="AlphaFoldDB" id="A0A6J6DI19"/>
<evidence type="ECO:0000313" key="3">
    <source>
        <dbReference type="EMBL" id="CAB4562864.1"/>
    </source>
</evidence>
<dbReference type="Pfam" id="PF13302">
    <property type="entry name" value="Acetyltransf_3"/>
    <property type="match status" value="1"/>
</dbReference>
<dbReference type="SUPFAM" id="SSF55729">
    <property type="entry name" value="Acyl-CoA N-acyltransferases (Nat)"/>
    <property type="match status" value="1"/>
</dbReference>
<name>A0A6J6DI19_9ZZZZ</name>
<sequence>MDYPLLAQRLTIQPLAREDLLDFVSYRQDPEIAKFQSWDTNYSKEQALALIESQAGVLIPAQGNWLQLALHHAESNELLGDLALHSLTEDEFEIGFTIAKQHQGKGFAKEAASALITLLFRELGAIRVIANTDSRNAASISVLRALGFVQDTSKSWVELFKDAMVTVHYFELNSNLRQTN</sequence>
<dbReference type="InterPro" id="IPR000182">
    <property type="entry name" value="GNAT_dom"/>
</dbReference>
<evidence type="ECO:0000259" key="1">
    <source>
        <dbReference type="PROSITE" id="PS51186"/>
    </source>
</evidence>
<feature type="domain" description="N-acetyltransferase" evidence="1">
    <location>
        <begin position="10"/>
        <end position="171"/>
    </location>
</feature>
<dbReference type="EMBL" id="CAEZST010000008">
    <property type="protein sequence ID" value="CAB4545663.1"/>
    <property type="molecule type" value="Genomic_DNA"/>
</dbReference>
<gene>
    <name evidence="2" type="ORF">UFOPK1503_00613</name>
    <name evidence="3" type="ORF">UFOPK1693_00155</name>
</gene>
<dbReference type="InterPro" id="IPR051531">
    <property type="entry name" value="N-acetyltransferase"/>
</dbReference>
<dbReference type="PANTHER" id="PTHR43792:SF1">
    <property type="entry name" value="N-ACETYLTRANSFERASE DOMAIN-CONTAINING PROTEIN"/>
    <property type="match status" value="1"/>
</dbReference>
<dbReference type="PROSITE" id="PS51186">
    <property type="entry name" value="GNAT"/>
    <property type="match status" value="1"/>
</dbReference>
<organism evidence="3">
    <name type="scientific">freshwater metagenome</name>
    <dbReference type="NCBI Taxonomy" id="449393"/>
    <lineage>
        <taxon>unclassified sequences</taxon>
        <taxon>metagenomes</taxon>
        <taxon>ecological metagenomes</taxon>
    </lineage>
</organism>
<proteinExistence type="predicted"/>
<dbReference type="Gene3D" id="3.40.630.30">
    <property type="match status" value="1"/>
</dbReference>